<dbReference type="PROSITE" id="PS50975">
    <property type="entry name" value="ATP_GRASP"/>
    <property type="match status" value="1"/>
</dbReference>
<evidence type="ECO:0000259" key="10">
    <source>
        <dbReference type="PROSITE" id="PS50968"/>
    </source>
</evidence>
<dbReference type="Gene3D" id="3.30.470.20">
    <property type="entry name" value="ATP-grasp fold, B domain"/>
    <property type="match status" value="1"/>
</dbReference>
<dbReference type="PROSITE" id="PS00867">
    <property type="entry name" value="CPSASE_2"/>
    <property type="match status" value="1"/>
</dbReference>
<comment type="catalytic activity">
    <reaction evidence="7">
        <text>N(6)-biotinyl-L-lysyl-[protein] + hydrogencarbonate + ATP = N(6)-carboxybiotinyl-L-lysyl-[protein] + ADP + phosphate + H(+)</text>
        <dbReference type="Rhea" id="RHEA:13501"/>
        <dbReference type="Rhea" id="RHEA-COMP:10505"/>
        <dbReference type="Rhea" id="RHEA-COMP:10506"/>
        <dbReference type="ChEBI" id="CHEBI:15378"/>
        <dbReference type="ChEBI" id="CHEBI:17544"/>
        <dbReference type="ChEBI" id="CHEBI:30616"/>
        <dbReference type="ChEBI" id="CHEBI:43474"/>
        <dbReference type="ChEBI" id="CHEBI:83144"/>
        <dbReference type="ChEBI" id="CHEBI:83145"/>
        <dbReference type="ChEBI" id="CHEBI:456216"/>
        <dbReference type="EC" id="6.3.4.14"/>
    </reaction>
    <physiologicalReaction direction="left-to-right" evidence="7">
        <dbReference type="Rhea" id="RHEA:13502"/>
    </physiologicalReaction>
</comment>
<dbReference type="InterPro" id="IPR001882">
    <property type="entry name" value="Biotin_BS"/>
</dbReference>
<evidence type="ECO:0000256" key="8">
    <source>
        <dbReference type="PROSITE-ProRule" id="PRU00409"/>
    </source>
</evidence>
<dbReference type="InterPro" id="IPR016185">
    <property type="entry name" value="PreATP-grasp_dom_sf"/>
</dbReference>
<dbReference type="EMBL" id="CP029193">
    <property type="protein sequence ID" value="QES29055.1"/>
    <property type="molecule type" value="Genomic_DNA"/>
</dbReference>
<dbReference type="Gene3D" id="3.30.1490.20">
    <property type="entry name" value="ATP-grasp fold, A domain"/>
    <property type="match status" value="1"/>
</dbReference>
<evidence type="ECO:0000313" key="14">
    <source>
        <dbReference type="Proteomes" id="UP000323046"/>
    </source>
</evidence>
<evidence type="ECO:0000256" key="7">
    <source>
        <dbReference type="ARBA" id="ARBA00048501"/>
    </source>
</evidence>
<keyword evidence="4 8" id="KW-0547">Nucleotide-binding</keyword>
<evidence type="ECO:0000256" key="6">
    <source>
        <dbReference type="ARBA" id="ARBA00023267"/>
    </source>
</evidence>
<dbReference type="PROSITE" id="PS00188">
    <property type="entry name" value="BIOTIN"/>
    <property type="match status" value="1"/>
</dbReference>
<dbReference type="InterPro" id="IPR011054">
    <property type="entry name" value="Rudment_hybrid_motif"/>
</dbReference>
<dbReference type="GO" id="GO:0005524">
    <property type="term" value="F:ATP binding"/>
    <property type="evidence" value="ECO:0007669"/>
    <property type="project" value="UniProtKB-UniRule"/>
</dbReference>
<dbReference type="OrthoDB" id="9760256at2"/>
<dbReference type="InterPro" id="IPR005481">
    <property type="entry name" value="BC-like_N"/>
</dbReference>
<proteinExistence type="predicted"/>
<evidence type="ECO:0000259" key="11">
    <source>
        <dbReference type="PROSITE" id="PS50975"/>
    </source>
</evidence>
<dbReference type="Pfam" id="PF00289">
    <property type="entry name" value="Biotin_carb_N"/>
    <property type="match status" value="1"/>
</dbReference>
<feature type="domain" description="Lipoyl-binding" evidence="10">
    <location>
        <begin position="516"/>
        <end position="589"/>
    </location>
</feature>
<dbReference type="SUPFAM" id="SSF51230">
    <property type="entry name" value="Single hybrid motif"/>
    <property type="match status" value="1"/>
</dbReference>
<dbReference type="Gene3D" id="2.40.50.100">
    <property type="match status" value="1"/>
</dbReference>
<accession>A0A5P2BEY2</accession>
<keyword evidence="3" id="KW-0436">Ligase</keyword>
<dbReference type="Gene3D" id="3.40.50.20">
    <property type="match status" value="1"/>
</dbReference>
<keyword evidence="6" id="KW-0092">Biotin</keyword>
<dbReference type="Pfam" id="PF02785">
    <property type="entry name" value="Biotin_carb_C"/>
    <property type="match status" value="1"/>
</dbReference>
<evidence type="ECO:0000256" key="1">
    <source>
        <dbReference type="ARBA" id="ARBA00001953"/>
    </source>
</evidence>
<dbReference type="SUPFAM" id="SSF52440">
    <property type="entry name" value="PreATP-grasp domain"/>
    <property type="match status" value="1"/>
</dbReference>
<dbReference type="RefSeq" id="WP_150171442.1">
    <property type="nucleotide sequence ID" value="NZ_CP029193.1"/>
</dbReference>
<dbReference type="Proteomes" id="UP000323046">
    <property type="component" value="Chromosome"/>
</dbReference>
<dbReference type="SUPFAM" id="SSF51246">
    <property type="entry name" value="Rudiment single hybrid motif"/>
    <property type="match status" value="1"/>
</dbReference>
<evidence type="ECO:0000256" key="9">
    <source>
        <dbReference type="SAM" id="MobiDB-lite"/>
    </source>
</evidence>
<dbReference type="PROSITE" id="PS50968">
    <property type="entry name" value="BIOTINYL_LIPOYL"/>
    <property type="match status" value="1"/>
</dbReference>
<keyword evidence="5 8" id="KW-0067">ATP-binding</keyword>
<dbReference type="PANTHER" id="PTHR18866:SF33">
    <property type="entry name" value="METHYLCROTONOYL-COA CARBOXYLASE SUBUNIT ALPHA, MITOCHONDRIAL-RELATED"/>
    <property type="match status" value="1"/>
</dbReference>
<dbReference type="GO" id="GO:0004075">
    <property type="term" value="F:biotin carboxylase activity"/>
    <property type="evidence" value="ECO:0007669"/>
    <property type="project" value="UniProtKB-EC"/>
</dbReference>
<sequence length="590" mass="62054">MRKVLIANRGEIAVRVARACRDAGIASVAVYADPDRDALHVRAADEAFALGGDTPATSYLDISKVLAAAKDAGADAIHPGYGFLSENADFAQAVIDAGLNWIGPPPQAIRDLGDKVAARHIAQRAGAPLVAGTPDPVSGADEVVAFAEANGLPIAIKAAFGGGGRGLKVARTLEEVPELYDSAVREAVAAFGRGECFVERYLDKPRHVETQCLADKHGNVVVVSTRDCSLQRRHQKLVEEAPAPFLTPEQNAELYAASKAILKEAGYVGAGTVEFLVGVDGTISFLEVNTRLQVEHPVTEEVSGIDLVREMFRIADGEELGYGDPELRGHSFEFRINGEDPGRNFLPAPGTVTTFAPPSGPGVRLDAGVESGSVIGPAWDSLLAKLIVTGATREQALQRASRALAEFDVEGMATAIPFHRAVVTDPAFAPELTGSTDPFTVHTRWIETEFVNEIPPFTATGDAETDEEPGRETVVVEVGGKRLEVSLPSSLGMTIARTAAAGGARPKRRAAKKSGPAASGDTLASPMQGTIVKIAVEEGQEVNEGDLVVVLEAMKMEQPLNAHRSGTIKGLTAEVGASLTSGAVICEIKD</sequence>
<evidence type="ECO:0000256" key="4">
    <source>
        <dbReference type="ARBA" id="ARBA00022741"/>
    </source>
</evidence>
<evidence type="ECO:0000256" key="2">
    <source>
        <dbReference type="ARBA" id="ARBA00013263"/>
    </source>
</evidence>
<organism evidence="13 14">
    <name type="scientific">Streptomyces venezuelae</name>
    <dbReference type="NCBI Taxonomy" id="54571"/>
    <lineage>
        <taxon>Bacteria</taxon>
        <taxon>Bacillati</taxon>
        <taxon>Actinomycetota</taxon>
        <taxon>Actinomycetes</taxon>
        <taxon>Kitasatosporales</taxon>
        <taxon>Streptomycetaceae</taxon>
        <taxon>Streptomyces</taxon>
    </lineage>
</organism>
<dbReference type="SMART" id="SM00878">
    <property type="entry name" value="Biotin_carb_C"/>
    <property type="match status" value="1"/>
</dbReference>
<dbReference type="CDD" id="cd06850">
    <property type="entry name" value="biotinyl_domain"/>
    <property type="match status" value="1"/>
</dbReference>
<dbReference type="InterPro" id="IPR005482">
    <property type="entry name" value="Biotin_COase_C"/>
</dbReference>
<dbReference type="PROSITE" id="PS50979">
    <property type="entry name" value="BC"/>
    <property type="match status" value="1"/>
</dbReference>
<dbReference type="FunFam" id="3.40.50.20:FF:000010">
    <property type="entry name" value="Propionyl-CoA carboxylase subunit alpha"/>
    <property type="match status" value="1"/>
</dbReference>
<evidence type="ECO:0000259" key="12">
    <source>
        <dbReference type="PROSITE" id="PS50979"/>
    </source>
</evidence>
<protein>
    <recommendedName>
        <fullName evidence="2">biotin carboxylase</fullName>
        <ecNumber evidence="2">6.3.4.14</ecNumber>
    </recommendedName>
</protein>
<dbReference type="InterPro" id="IPR011764">
    <property type="entry name" value="Biotin_carboxylation_dom"/>
</dbReference>
<feature type="domain" description="Biotin carboxylation" evidence="12">
    <location>
        <begin position="1"/>
        <end position="443"/>
    </location>
</feature>
<evidence type="ECO:0000256" key="5">
    <source>
        <dbReference type="ARBA" id="ARBA00022840"/>
    </source>
</evidence>
<dbReference type="InterPro" id="IPR013815">
    <property type="entry name" value="ATP_grasp_subdomain_1"/>
</dbReference>
<keyword evidence="14" id="KW-1185">Reference proteome</keyword>
<dbReference type="InterPro" id="IPR005479">
    <property type="entry name" value="CPAse_ATP-bd"/>
</dbReference>
<dbReference type="Pfam" id="PF00364">
    <property type="entry name" value="Biotin_lipoyl"/>
    <property type="match status" value="1"/>
</dbReference>
<comment type="cofactor">
    <cofactor evidence="1">
        <name>biotin</name>
        <dbReference type="ChEBI" id="CHEBI:57586"/>
    </cofactor>
</comment>
<dbReference type="Pfam" id="PF02786">
    <property type="entry name" value="CPSase_L_D2"/>
    <property type="match status" value="1"/>
</dbReference>
<evidence type="ECO:0000313" key="13">
    <source>
        <dbReference type="EMBL" id="QES29055.1"/>
    </source>
</evidence>
<dbReference type="InterPro" id="IPR050856">
    <property type="entry name" value="Biotin_carboxylase_complex"/>
</dbReference>
<dbReference type="EC" id="6.3.4.14" evidence="2"/>
<dbReference type="InterPro" id="IPR000089">
    <property type="entry name" value="Biotin_lipoyl"/>
</dbReference>
<gene>
    <name evidence="13" type="ORF">DEJ47_23815</name>
</gene>
<evidence type="ECO:0000256" key="3">
    <source>
        <dbReference type="ARBA" id="ARBA00022598"/>
    </source>
</evidence>
<dbReference type="GO" id="GO:0046872">
    <property type="term" value="F:metal ion binding"/>
    <property type="evidence" value="ECO:0007669"/>
    <property type="project" value="InterPro"/>
</dbReference>
<dbReference type="AlphaFoldDB" id="A0A5P2BEY2"/>
<dbReference type="InterPro" id="IPR011053">
    <property type="entry name" value="Single_hybrid_motif"/>
</dbReference>
<feature type="region of interest" description="Disordered" evidence="9">
    <location>
        <begin position="500"/>
        <end position="524"/>
    </location>
</feature>
<feature type="domain" description="ATP-grasp" evidence="11">
    <location>
        <begin position="119"/>
        <end position="316"/>
    </location>
</feature>
<name>A0A5P2BEY2_STRVZ</name>
<dbReference type="FunFam" id="2.40.50.100:FF:000003">
    <property type="entry name" value="Acetyl-CoA carboxylase biotin carboxyl carrier protein"/>
    <property type="match status" value="1"/>
</dbReference>
<dbReference type="InterPro" id="IPR011761">
    <property type="entry name" value="ATP-grasp"/>
</dbReference>
<dbReference type="PANTHER" id="PTHR18866">
    <property type="entry name" value="CARBOXYLASE:PYRUVATE/ACETYL-COA/PROPIONYL-COA CARBOXYLASE"/>
    <property type="match status" value="1"/>
</dbReference>
<dbReference type="SUPFAM" id="SSF56059">
    <property type="entry name" value="Glutathione synthetase ATP-binding domain-like"/>
    <property type="match status" value="1"/>
</dbReference>
<reference evidence="13 14" key="1">
    <citation type="submission" date="2018-05" db="EMBL/GenBank/DDBJ databases">
        <title>Streptomyces venezuelae.</title>
        <authorList>
            <person name="Kim W."/>
            <person name="Lee N."/>
            <person name="Cho B.-K."/>
        </authorList>
    </citation>
    <scope>NUCLEOTIDE SEQUENCE [LARGE SCALE GENOMIC DNA]</scope>
    <source>
        <strain evidence="13 14">ATCC 14583</strain>
    </source>
</reference>